<keyword evidence="1" id="KW-1133">Transmembrane helix</keyword>
<evidence type="ECO:0000259" key="2">
    <source>
        <dbReference type="PROSITE" id="PS50006"/>
    </source>
</evidence>
<dbReference type="SMART" id="SM00240">
    <property type="entry name" value="FHA"/>
    <property type="match status" value="1"/>
</dbReference>
<dbReference type="InterPro" id="IPR000253">
    <property type="entry name" value="FHA_dom"/>
</dbReference>
<proteinExistence type="predicted"/>
<feature type="transmembrane region" description="Helical" evidence="1">
    <location>
        <begin position="12"/>
        <end position="29"/>
    </location>
</feature>
<name>A0A140KZ74_9FIRM</name>
<dbReference type="Gene3D" id="2.60.200.20">
    <property type="match status" value="1"/>
</dbReference>
<evidence type="ECO:0000313" key="3">
    <source>
        <dbReference type="EMBL" id="KXG73599.1"/>
    </source>
</evidence>
<dbReference type="Pfam" id="PF00498">
    <property type="entry name" value="FHA"/>
    <property type="match status" value="1"/>
</dbReference>
<dbReference type="PANTHER" id="PTHR23308">
    <property type="entry name" value="NUCLEAR INHIBITOR OF PROTEIN PHOSPHATASE-1"/>
    <property type="match status" value="1"/>
</dbReference>
<dbReference type="OrthoDB" id="9816434at2"/>
<dbReference type="InterPro" id="IPR050923">
    <property type="entry name" value="Cell_Proc_Reg/RNA_Proc"/>
</dbReference>
<protein>
    <submittedName>
        <fullName evidence="3">FHA domain-containing protein FhaB</fullName>
    </submittedName>
</protein>
<sequence>MFNVLSLVFRYLFILLIYLFMFGIIRLIYLDIKNMSGGLTTHHTYLKLINRKDMLPFKVKEVYNLADTVTIGRGNNNDIVIKDPYISNQHLKITLDENAYFLEDLDSANGTYLNGDRVLDAVKLKNGDRIKLGQIEFLYVSND</sequence>
<reference evidence="3 4" key="1">
    <citation type="submission" date="2015-12" db="EMBL/GenBank/DDBJ databases">
        <title>Draft genome sequence of the thermoanaerobe Thermotalea metallivorans, an isolate from the runoff channel of the Great Artesian Basin, Australia.</title>
        <authorList>
            <person name="Patel B.K."/>
        </authorList>
    </citation>
    <scope>NUCLEOTIDE SEQUENCE [LARGE SCALE GENOMIC DNA]</scope>
    <source>
        <strain evidence="3 4">B2-1</strain>
    </source>
</reference>
<comment type="caution">
    <text evidence="3">The sequence shown here is derived from an EMBL/GenBank/DDBJ whole genome shotgun (WGS) entry which is preliminary data.</text>
</comment>
<dbReference type="PROSITE" id="PS50006">
    <property type="entry name" value="FHA_DOMAIN"/>
    <property type="match status" value="1"/>
</dbReference>
<dbReference type="STRING" id="520762.AN619_30850"/>
<keyword evidence="1" id="KW-0812">Transmembrane</keyword>
<dbReference type="InterPro" id="IPR008984">
    <property type="entry name" value="SMAD_FHA_dom_sf"/>
</dbReference>
<keyword evidence="1" id="KW-0472">Membrane</keyword>
<gene>
    <name evidence="3" type="primary">fhaB</name>
    <name evidence="3" type="ORF">AN619_30850</name>
</gene>
<dbReference type="EMBL" id="LOEE01000107">
    <property type="protein sequence ID" value="KXG73599.1"/>
    <property type="molecule type" value="Genomic_DNA"/>
</dbReference>
<dbReference type="SUPFAM" id="SSF49879">
    <property type="entry name" value="SMAD/FHA domain"/>
    <property type="match status" value="1"/>
</dbReference>
<accession>A0A140KZ74</accession>
<feature type="domain" description="FHA" evidence="2">
    <location>
        <begin position="69"/>
        <end position="118"/>
    </location>
</feature>
<evidence type="ECO:0000256" key="1">
    <source>
        <dbReference type="SAM" id="Phobius"/>
    </source>
</evidence>
<dbReference type="Proteomes" id="UP000070456">
    <property type="component" value="Unassembled WGS sequence"/>
</dbReference>
<organism evidence="3 4">
    <name type="scientific">Thermotalea metallivorans</name>
    <dbReference type="NCBI Taxonomy" id="520762"/>
    <lineage>
        <taxon>Bacteria</taxon>
        <taxon>Bacillati</taxon>
        <taxon>Bacillota</taxon>
        <taxon>Clostridia</taxon>
        <taxon>Peptostreptococcales</taxon>
        <taxon>Thermotaleaceae</taxon>
        <taxon>Thermotalea</taxon>
    </lineage>
</organism>
<keyword evidence="4" id="KW-1185">Reference proteome</keyword>
<dbReference type="AlphaFoldDB" id="A0A140KZ74"/>
<dbReference type="CDD" id="cd00060">
    <property type="entry name" value="FHA"/>
    <property type="match status" value="1"/>
</dbReference>
<evidence type="ECO:0000313" key="4">
    <source>
        <dbReference type="Proteomes" id="UP000070456"/>
    </source>
</evidence>